<dbReference type="KEGG" id="sgrg:L0C25_20935"/>
<protein>
    <submittedName>
        <fullName evidence="6">Sugar kinase</fullName>
    </submittedName>
</protein>
<proteinExistence type="inferred from homology"/>
<dbReference type="InterPro" id="IPR002139">
    <property type="entry name" value="Ribo/fructo_kinase"/>
</dbReference>
<keyword evidence="3 4" id="KW-0418">Kinase</keyword>
<feature type="domain" description="Carbohydrate kinase PfkB" evidence="5">
    <location>
        <begin position="1"/>
        <end position="298"/>
    </location>
</feature>
<dbReference type="Gene3D" id="3.40.1190.20">
    <property type="match status" value="1"/>
</dbReference>
<keyword evidence="7" id="KW-1185">Reference proteome</keyword>
<dbReference type="Proteomes" id="UP001164390">
    <property type="component" value="Chromosome"/>
</dbReference>
<dbReference type="GO" id="GO:0006974">
    <property type="term" value="P:DNA damage response"/>
    <property type="evidence" value="ECO:0007669"/>
    <property type="project" value="TreeGrafter"/>
</dbReference>
<dbReference type="GO" id="GO:0019698">
    <property type="term" value="P:D-galacturonate catabolic process"/>
    <property type="evidence" value="ECO:0007669"/>
    <property type="project" value="TreeGrafter"/>
</dbReference>
<dbReference type="GO" id="GO:0005829">
    <property type="term" value="C:cytosol"/>
    <property type="evidence" value="ECO:0007669"/>
    <property type="project" value="TreeGrafter"/>
</dbReference>
<dbReference type="AlphaFoldDB" id="A0AA46TGR0"/>
<dbReference type="PANTHER" id="PTHR43085">
    <property type="entry name" value="HEXOKINASE FAMILY MEMBER"/>
    <property type="match status" value="1"/>
</dbReference>
<dbReference type="InterPro" id="IPR011611">
    <property type="entry name" value="PfkB_dom"/>
</dbReference>
<evidence type="ECO:0000313" key="7">
    <source>
        <dbReference type="Proteomes" id="UP001164390"/>
    </source>
</evidence>
<dbReference type="InterPro" id="IPR050306">
    <property type="entry name" value="PfkB_Carbo_kinase"/>
</dbReference>
<dbReference type="InterPro" id="IPR002173">
    <property type="entry name" value="Carboh/pur_kinase_PfkB_CS"/>
</dbReference>
<dbReference type="CDD" id="cd01166">
    <property type="entry name" value="KdgK"/>
    <property type="match status" value="1"/>
</dbReference>
<dbReference type="PANTHER" id="PTHR43085:SF15">
    <property type="entry name" value="2-DEHYDRO-3-DEOXYGLUCONOKINASE"/>
    <property type="match status" value="1"/>
</dbReference>
<evidence type="ECO:0000259" key="5">
    <source>
        <dbReference type="Pfam" id="PF00294"/>
    </source>
</evidence>
<accession>A0AA46TGR0</accession>
<evidence type="ECO:0000256" key="4">
    <source>
        <dbReference type="RuleBase" id="RU003704"/>
    </source>
</evidence>
<dbReference type="PRINTS" id="PR00990">
    <property type="entry name" value="RIBOKINASE"/>
</dbReference>
<sequence length="314" mass="32892">MPDIVSFGEPMVEFNAESVGGPRTGSLFSLGYGGDSSNFAVAASRLGGRSGYLTRVGADHFGALLQDLWHSEGVDATPVIVDEPRPTGIYFIVRNGAATEFVYRRTNSAASHLAPDDLPHGWIEQATILHVTGITQAISQTASDTVFAAIERARAAGTTITYDPNIRPRLWPLQTARAIARYTIPLCSVALPNLDEGRMLTGYEDPKAITQELLELGAPLVVLKMGSAGAIVASPDEYVSIPALHVRAKDPTGAGDTFDAGFAVATVEGRTPADAALFGAAAAAQVVKSLGAVDPIPQRHAADAFLAELQQAGA</sequence>
<dbReference type="SUPFAM" id="SSF53613">
    <property type="entry name" value="Ribokinase-like"/>
    <property type="match status" value="1"/>
</dbReference>
<name>A0AA46TGR0_9ACTN</name>
<dbReference type="GO" id="GO:0042840">
    <property type="term" value="P:D-glucuronate catabolic process"/>
    <property type="evidence" value="ECO:0007669"/>
    <property type="project" value="TreeGrafter"/>
</dbReference>
<dbReference type="RefSeq" id="WP_271633723.1">
    <property type="nucleotide sequence ID" value="NZ_CP094970.1"/>
</dbReference>
<keyword evidence="2 4" id="KW-0808">Transferase</keyword>
<dbReference type="InterPro" id="IPR029056">
    <property type="entry name" value="Ribokinase-like"/>
</dbReference>
<organism evidence="6 7">
    <name type="scientific">Solicola gregarius</name>
    <dbReference type="NCBI Taxonomy" id="2908642"/>
    <lineage>
        <taxon>Bacteria</taxon>
        <taxon>Bacillati</taxon>
        <taxon>Actinomycetota</taxon>
        <taxon>Actinomycetes</taxon>
        <taxon>Propionibacteriales</taxon>
        <taxon>Nocardioidaceae</taxon>
        <taxon>Solicola</taxon>
    </lineage>
</organism>
<comment type="similarity">
    <text evidence="1 4">Belongs to the carbohydrate kinase PfkB family.</text>
</comment>
<dbReference type="PROSITE" id="PS00584">
    <property type="entry name" value="PFKB_KINASES_2"/>
    <property type="match status" value="1"/>
</dbReference>
<dbReference type="EMBL" id="CP094970">
    <property type="protein sequence ID" value="UYM04960.1"/>
    <property type="molecule type" value="Genomic_DNA"/>
</dbReference>
<evidence type="ECO:0000256" key="1">
    <source>
        <dbReference type="ARBA" id="ARBA00010688"/>
    </source>
</evidence>
<evidence type="ECO:0000256" key="2">
    <source>
        <dbReference type="ARBA" id="ARBA00022679"/>
    </source>
</evidence>
<gene>
    <name evidence="6" type="ORF">L0C25_20935</name>
</gene>
<dbReference type="Pfam" id="PF00294">
    <property type="entry name" value="PfkB"/>
    <property type="match status" value="1"/>
</dbReference>
<dbReference type="GO" id="GO:0006000">
    <property type="term" value="P:fructose metabolic process"/>
    <property type="evidence" value="ECO:0007669"/>
    <property type="project" value="UniProtKB-ARBA"/>
</dbReference>
<evidence type="ECO:0000256" key="3">
    <source>
        <dbReference type="ARBA" id="ARBA00022777"/>
    </source>
</evidence>
<reference evidence="6" key="1">
    <citation type="submission" date="2022-01" db="EMBL/GenBank/DDBJ databases">
        <title>Nocardioidaceae gen. sp. A5X3R13.</title>
        <authorList>
            <person name="Lopez Marin M.A."/>
            <person name="Uhlik O."/>
        </authorList>
    </citation>
    <scope>NUCLEOTIDE SEQUENCE</scope>
    <source>
        <strain evidence="6">A5X3R13</strain>
    </source>
</reference>
<dbReference type="GO" id="GO:0008865">
    <property type="term" value="F:fructokinase activity"/>
    <property type="evidence" value="ECO:0007669"/>
    <property type="project" value="UniProtKB-ARBA"/>
</dbReference>
<dbReference type="GO" id="GO:0008673">
    <property type="term" value="F:2-dehydro-3-deoxygluconokinase activity"/>
    <property type="evidence" value="ECO:0007669"/>
    <property type="project" value="TreeGrafter"/>
</dbReference>
<evidence type="ECO:0000313" key="6">
    <source>
        <dbReference type="EMBL" id="UYM04960.1"/>
    </source>
</evidence>